<feature type="region of interest" description="Disordered" evidence="3">
    <location>
        <begin position="129"/>
        <end position="152"/>
    </location>
</feature>
<dbReference type="Gene3D" id="2.60.40.790">
    <property type="match status" value="1"/>
</dbReference>
<dbReference type="CDD" id="cd06464">
    <property type="entry name" value="ACD_sHsps-like"/>
    <property type="match status" value="1"/>
</dbReference>
<reference evidence="5 6" key="1">
    <citation type="submission" date="2010-05" db="EMBL/GenBank/DDBJ databases">
        <title>The Genome Sequence of Thecamonas trahens ATCC 50062.</title>
        <authorList>
            <consortium name="The Broad Institute Genome Sequencing Platform"/>
            <person name="Russ C."/>
            <person name="Cuomo C."/>
            <person name="Shea T."/>
            <person name="Young S.K."/>
            <person name="Zeng Q."/>
            <person name="Koehrsen M."/>
            <person name="Haas B."/>
            <person name="Borodovsky M."/>
            <person name="Guigo R."/>
            <person name="Alvarado L."/>
            <person name="Berlin A."/>
            <person name="Bochicchio J."/>
            <person name="Borenstein D."/>
            <person name="Chapman S."/>
            <person name="Chen Z."/>
            <person name="Freedman E."/>
            <person name="Gellesch M."/>
            <person name="Goldberg J."/>
            <person name="Griggs A."/>
            <person name="Gujja S."/>
            <person name="Heilman E."/>
            <person name="Heiman D."/>
            <person name="Hepburn T."/>
            <person name="Howarth C."/>
            <person name="Jen D."/>
            <person name="Larson L."/>
            <person name="Mehta T."/>
            <person name="Park D."/>
            <person name="Pearson M."/>
            <person name="Roberts A."/>
            <person name="Saif S."/>
            <person name="Shenoy N."/>
            <person name="Sisk P."/>
            <person name="Stolte C."/>
            <person name="Sykes S."/>
            <person name="Thomson T."/>
            <person name="Walk T."/>
            <person name="White J."/>
            <person name="Yandava C."/>
            <person name="Burger G."/>
            <person name="Gray M.W."/>
            <person name="Holland P.W.H."/>
            <person name="King N."/>
            <person name="Lang F.B.F."/>
            <person name="Roger A.J."/>
            <person name="Ruiz-Trillo I."/>
            <person name="Lander E."/>
            <person name="Nusbaum C."/>
        </authorList>
    </citation>
    <scope>NUCLEOTIDE SEQUENCE [LARGE SCALE GENOMIC DNA]</scope>
    <source>
        <strain evidence="5 6">ATCC 50062</strain>
    </source>
</reference>
<feature type="compositionally biased region" description="Low complexity" evidence="3">
    <location>
        <begin position="94"/>
        <end position="103"/>
    </location>
</feature>
<evidence type="ECO:0000259" key="4">
    <source>
        <dbReference type="PROSITE" id="PS01031"/>
    </source>
</evidence>
<dbReference type="Proteomes" id="UP000054408">
    <property type="component" value="Unassembled WGS sequence"/>
</dbReference>
<dbReference type="SUPFAM" id="SSF49764">
    <property type="entry name" value="HSP20-like chaperones"/>
    <property type="match status" value="1"/>
</dbReference>
<evidence type="ECO:0000256" key="2">
    <source>
        <dbReference type="RuleBase" id="RU003616"/>
    </source>
</evidence>
<feature type="region of interest" description="Disordered" evidence="3">
    <location>
        <begin position="75"/>
        <end position="103"/>
    </location>
</feature>
<dbReference type="AlphaFoldDB" id="A0A0L0DFK2"/>
<dbReference type="InterPro" id="IPR002068">
    <property type="entry name" value="A-crystallin/Hsp20_dom"/>
</dbReference>
<accession>A0A0L0DFK2</accession>
<protein>
    <recommendedName>
        <fullName evidence="4">SHSP domain-containing protein</fullName>
    </recommendedName>
</protein>
<dbReference type="EMBL" id="GL349464">
    <property type="protein sequence ID" value="KNC51097.1"/>
    <property type="molecule type" value="Genomic_DNA"/>
</dbReference>
<name>A0A0L0DFK2_THETB</name>
<dbReference type="GeneID" id="25566099"/>
<feature type="domain" description="SHSP" evidence="4">
    <location>
        <begin position="31"/>
        <end position="151"/>
    </location>
</feature>
<evidence type="ECO:0000256" key="1">
    <source>
        <dbReference type="PROSITE-ProRule" id="PRU00285"/>
    </source>
</evidence>
<organism evidence="5 6">
    <name type="scientific">Thecamonas trahens ATCC 50062</name>
    <dbReference type="NCBI Taxonomy" id="461836"/>
    <lineage>
        <taxon>Eukaryota</taxon>
        <taxon>Apusozoa</taxon>
        <taxon>Apusomonadida</taxon>
        <taxon>Apusomonadidae</taxon>
        <taxon>Thecamonas</taxon>
    </lineage>
</organism>
<feature type="compositionally biased region" description="Low complexity" evidence="3">
    <location>
        <begin position="75"/>
        <end position="84"/>
    </location>
</feature>
<dbReference type="InterPro" id="IPR008978">
    <property type="entry name" value="HSP20-like_chaperone"/>
</dbReference>
<comment type="similarity">
    <text evidence="1 2">Belongs to the small heat shock protein (HSP20) family.</text>
</comment>
<evidence type="ECO:0000313" key="6">
    <source>
        <dbReference type="Proteomes" id="UP000054408"/>
    </source>
</evidence>
<evidence type="ECO:0000256" key="3">
    <source>
        <dbReference type="SAM" id="MobiDB-lite"/>
    </source>
</evidence>
<evidence type="ECO:0000313" key="5">
    <source>
        <dbReference type="EMBL" id="KNC51097.1"/>
    </source>
</evidence>
<dbReference type="PROSITE" id="PS01031">
    <property type="entry name" value="SHSP"/>
    <property type="match status" value="1"/>
</dbReference>
<proteinExistence type="inferred from homology"/>
<sequence length="152" mass="16637">MMLTPFRSHRARPRSNWLIDGWEPFGELGIGSWDSESSRLSFDVTEKDDKYEIVAHVPVPRDKVKLSVKDGVVTISGSDSSSSTREVDGYTCTSSSSSSFSRSFPLPAGISPEAVTATRAADNSVKIVIPKPEPGQHDELEDVTPMPIEIEQ</sequence>
<keyword evidence="6" id="KW-1185">Reference proteome</keyword>
<dbReference type="RefSeq" id="XP_013756549.1">
    <property type="nucleotide sequence ID" value="XM_013901095.1"/>
</dbReference>
<dbReference type="Pfam" id="PF00011">
    <property type="entry name" value="HSP20"/>
    <property type="match status" value="1"/>
</dbReference>
<gene>
    <name evidence="5" type="ORF">AMSG_07089</name>
</gene>